<sequence>MQYDWIDTFKGFRQQELYEIYRKEWWTQGRQFDDVMRMIEHSDLAVGCCAEDGRLVGFARVLTDFTFKALIFDVIVHEGFRGRGVGQAIVSRIIGHEALANVRSFELYCPEQVVPFYSKLGFSKRTSHLLSFAR</sequence>
<dbReference type="PROSITE" id="PS51186">
    <property type="entry name" value="GNAT"/>
    <property type="match status" value="1"/>
</dbReference>
<gene>
    <name evidence="4" type="ORF">NTH_00384</name>
</gene>
<dbReference type="PANTHER" id="PTHR43626:SF4">
    <property type="entry name" value="GCN5-RELATED N-ACETYLTRANSFERASE 2, CHLOROPLASTIC"/>
    <property type="match status" value="1"/>
</dbReference>
<dbReference type="SUPFAM" id="SSF55729">
    <property type="entry name" value="Acyl-CoA N-acyltransferases (Nat)"/>
    <property type="match status" value="1"/>
</dbReference>
<name>A0ABY5MGD3_9HYPH</name>
<evidence type="ECO:0000256" key="2">
    <source>
        <dbReference type="ARBA" id="ARBA00023315"/>
    </source>
</evidence>
<dbReference type="EMBL" id="CP030941">
    <property type="protein sequence ID" value="UUP15944.1"/>
    <property type="molecule type" value="Genomic_DNA"/>
</dbReference>
<keyword evidence="2" id="KW-0012">Acyltransferase</keyword>
<dbReference type="InterPro" id="IPR000182">
    <property type="entry name" value="GNAT_dom"/>
</dbReference>
<evidence type="ECO:0000313" key="5">
    <source>
        <dbReference type="Proteomes" id="UP001342418"/>
    </source>
</evidence>
<accession>A0ABY5MGD3</accession>
<evidence type="ECO:0000256" key="1">
    <source>
        <dbReference type="ARBA" id="ARBA00022679"/>
    </source>
</evidence>
<feature type="domain" description="N-acetyltransferase" evidence="3">
    <location>
        <begin position="4"/>
        <end position="134"/>
    </location>
</feature>
<dbReference type="InterPro" id="IPR045039">
    <property type="entry name" value="NSI-like"/>
</dbReference>
<dbReference type="Proteomes" id="UP001342418">
    <property type="component" value="Chromosome"/>
</dbReference>
<keyword evidence="5" id="KW-1185">Reference proteome</keyword>
<keyword evidence="1" id="KW-0808">Transferase</keyword>
<dbReference type="PANTHER" id="PTHR43626">
    <property type="entry name" value="ACYL-COA N-ACYLTRANSFERASE"/>
    <property type="match status" value="1"/>
</dbReference>
<dbReference type="Gene3D" id="3.40.630.30">
    <property type="match status" value="1"/>
</dbReference>
<dbReference type="CDD" id="cd04301">
    <property type="entry name" value="NAT_SF"/>
    <property type="match status" value="1"/>
</dbReference>
<dbReference type="RefSeq" id="WP_338528410.1">
    <property type="nucleotide sequence ID" value="NZ_CP030941.1"/>
</dbReference>
<dbReference type="InterPro" id="IPR016181">
    <property type="entry name" value="Acyl_CoA_acyltransferase"/>
</dbReference>
<evidence type="ECO:0000313" key="4">
    <source>
        <dbReference type="EMBL" id="UUP15944.1"/>
    </source>
</evidence>
<reference evidence="4 5" key="1">
    <citation type="submission" date="2018-07" db="EMBL/GenBank/DDBJ databases">
        <title>Genome sequence of Nitratireductor thuwali#1536.</title>
        <authorList>
            <person name="Michoud G."/>
            <person name="Merlino G."/>
            <person name="Sefrji F.O."/>
            <person name="Daffonchio D."/>
        </authorList>
    </citation>
    <scope>NUCLEOTIDE SEQUENCE [LARGE SCALE GENOMIC DNA]</scope>
    <source>
        <strain evidence="5">Nit1536</strain>
    </source>
</reference>
<organism evidence="4 5">
    <name type="scientific">Nitratireductor thuwali</name>
    <dbReference type="NCBI Taxonomy" id="2267699"/>
    <lineage>
        <taxon>Bacteria</taxon>
        <taxon>Pseudomonadati</taxon>
        <taxon>Pseudomonadota</taxon>
        <taxon>Alphaproteobacteria</taxon>
        <taxon>Hyphomicrobiales</taxon>
        <taxon>Phyllobacteriaceae</taxon>
        <taxon>Nitratireductor</taxon>
    </lineage>
</organism>
<protein>
    <recommendedName>
        <fullName evidence="3">N-acetyltransferase domain-containing protein</fullName>
    </recommendedName>
</protein>
<evidence type="ECO:0000259" key="3">
    <source>
        <dbReference type="PROSITE" id="PS51186"/>
    </source>
</evidence>
<dbReference type="Pfam" id="PF00583">
    <property type="entry name" value="Acetyltransf_1"/>
    <property type="match status" value="1"/>
</dbReference>
<proteinExistence type="predicted"/>